<protein>
    <recommendedName>
        <fullName evidence="10">(S)-3-amino-2-methylpropionate transaminase</fullName>
        <ecNumber evidence="4">2.6.1.19</ecNumber>
        <ecNumber evidence="3">2.6.1.22</ecNumber>
    </recommendedName>
    <alternativeName>
        <fullName evidence="11">GABA aminotransferase</fullName>
    </alternativeName>
    <alternativeName>
        <fullName evidence="9">Gamma-amino-N-butyrate transaminase</fullName>
    </alternativeName>
    <alternativeName>
        <fullName evidence="8">L-AIBAT</fullName>
    </alternativeName>
</protein>
<proteinExistence type="inferred from homology"/>
<dbReference type="GO" id="GO:0030170">
    <property type="term" value="F:pyridoxal phosphate binding"/>
    <property type="evidence" value="ECO:0007669"/>
    <property type="project" value="InterPro"/>
</dbReference>
<reference evidence="14" key="1">
    <citation type="submission" date="2022-01" db="EMBL/GenBank/DDBJ databases">
        <title>Genome Sequence Resource for Two Populations of Ditylenchus destructor, the Migratory Endoparasitic Phytonematode.</title>
        <authorList>
            <person name="Zhang H."/>
            <person name="Lin R."/>
            <person name="Xie B."/>
        </authorList>
    </citation>
    <scope>NUCLEOTIDE SEQUENCE</scope>
    <source>
        <strain evidence="14">BazhouSP</strain>
    </source>
</reference>
<keyword evidence="15" id="KW-1185">Reference proteome</keyword>
<dbReference type="FunFam" id="3.40.640.10:FF:000073">
    <property type="entry name" value="Probable 4-aminobutyrate aminotransferase"/>
    <property type="match status" value="1"/>
</dbReference>
<dbReference type="InterPro" id="IPR015422">
    <property type="entry name" value="PyrdxlP-dep_Trfase_small"/>
</dbReference>
<organism evidence="14 15">
    <name type="scientific">Ditylenchus destructor</name>
    <dbReference type="NCBI Taxonomy" id="166010"/>
    <lineage>
        <taxon>Eukaryota</taxon>
        <taxon>Metazoa</taxon>
        <taxon>Ecdysozoa</taxon>
        <taxon>Nematoda</taxon>
        <taxon>Chromadorea</taxon>
        <taxon>Rhabditida</taxon>
        <taxon>Tylenchina</taxon>
        <taxon>Tylenchomorpha</taxon>
        <taxon>Sphaerularioidea</taxon>
        <taxon>Anguinidae</taxon>
        <taxon>Anguininae</taxon>
        <taxon>Ditylenchus</taxon>
    </lineage>
</organism>
<dbReference type="NCBIfam" id="TIGR00699">
    <property type="entry name" value="GABAtrns_euk"/>
    <property type="match status" value="1"/>
</dbReference>
<evidence type="ECO:0000256" key="4">
    <source>
        <dbReference type="ARBA" id="ARBA00012912"/>
    </source>
</evidence>
<evidence type="ECO:0000256" key="6">
    <source>
        <dbReference type="ARBA" id="ARBA00022679"/>
    </source>
</evidence>
<evidence type="ECO:0000256" key="9">
    <source>
        <dbReference type="ARBA" id="ARBA00030204"/>
    </source>
</evidence>
<comment type="caution">
    <text evidence="14">The sequence shown here is derived from an EMBL/GenBank/DDBJ whole genome shotgun (WGS) entry which is preliminary data.</text>
</comment>
<evidence type="ECO:0000256" key="5">
    <source>
        <dbReference type="ARBA" id="ARBA00022576"/>
    </source>
</evidence>
<keyword evidence="7 13" id="KW-0663">Pyridoxal phosphate</keyword>
<dbReference type="EC" id="2.6.1.19" evidence="4"/>
<evidence type="ECO:0000256" key="3">
    <source>
        <dbReference type="ARBA" id="ARBA00012876"/>
    </source>
</evidence>
<comment type="similarity">
    <text evidence="2 13">Belongs to the class-III pyridoxal-phosphate-dependent aminotransferase family.</text>
</comment>
<dbReference type="CDD" id="cd00610">
    <property type="entry name" value="OAT_like"/>
    <property type="match status" value="1"/>
</dbReference>
<dbReference type="GO" id="GO:0034386">
    <property type="term" value="F:4-aminobutyrate:2-oxoglutarate transaminase activity"/>
    <property type="evidence" value="ECO:0007669"/>
    <property type="project" value="UniProtKB-EC"/>
</dbReference>
<evidence type="ECO:0000256" key="7">
    <source>
        <dbReference type="ARBA" id="ARBA00022898"/>
    </source>
</evidence>
<dbReference type="GO" id="GO:0009450">
    <property type="term" value="P:gamma-aminobutyric acid catabolic process"/>
    <property type="evidence" value="ECO:0007669"/>
    <property type="project" value="TreeGrafter"/>
</dbReference>
<evidence type="ECO:0000313" key="14">
    <source>
        <dbReference type="EMBL" id="KAI1715565.1"/>
    </source>
</evidence>
<dbReference type="Proteomes" id="UP001201812">
    <property type="component" value="Unassembled WGS sequence"/>
</dbReference>
<dbReference type="Gene3D" id="3.90.1150.10">
    <property type="entry name" value="Aspartate Aminotransferase, domain 1"/>
    <property type="match status" value="1"/>
</dbReference>
<dbReference type="InterPro" id="IPR004631">
    <property type="entry name" value="4NH2But_aminotransferase_euk"/>
</dbReference>
<dbReference type="PANTHER" id="PTHR43206">
    <property type="entry name" value="AMINOTRANSFERASE"/>
    <property type="match status" value="1"/>
</dbReference>
<dbReference type="InterPro" id="IPR005814">
    <property type="entry name" value="Aminotrans_3"/>
</dbReference>
<evidence type="ECO:0000256" key="1">
    <source>
        <dbReference type="ARBA" id="ARBA00001933"/>
    </source>
</evidence>
<dbReference type="InterPro" id="IPR015424">
    <property type="entry name" value="PyrdxlP-dep_Trfase"/>
</dbReference>
<comment type="catalytic activity">
    <reaction evidence="12">
        <text>4-aminobutanoate + 2-oxoglutarate = succinate semialdehyde + L-glutamate</text>
        <dbReference type="Rhea" id="RHEA:23352"/>
        <dbReference type="ChEBI" id="CHEBI:16810"/>
        <dbReference type="ChEBI" id="CHEBI:29985"/>
        <dbReference type="ChEBI" id="CHEBI:57706"/>
        <dbReference type="ChEBI" id="CHEBI:59888"/>
        <dbReference type="EC" id="2.6.1.19"/>
    </reaction>
</comment>
<gene>
    <name evidence="14" type="ORF">DdX_07885</name>
</gene>
<dbReference type="Pfam" id="PF00202">
    <property type="entry name" value="Aminotran_3"/>
    <property type="match status" value="1"/>
</dbReference>
<accession>A0AAD4N4U7</accession>
<sequence length="490" mass="54553">MRLPVSEYMLKNLAAHSRSVRCVSTIATSEPTAPSVKTAIPGPKSIALKDAMEKVHQATSVKFFVDYEKCFGNYIVDADGNQLLDPFMQISSLPLGYNHPELIALAKDPRLMTALVSRPALGGYPRTDFANLITNSLRKVAPPGLSHLQTMLCGTSANENALKTAFIHYQTKKRGGKSPTQQDLDSCMVQQKPGTPSLSVLGFEGAFHGRSLAMLSVTRSKAIHKVDIPAFDWPIARFPRYKYPLENNVEYNRKQDEDCLAHVKELIQEWKQKNNDVAAVIVEPIQSEGGDFHASPDFFKRLQKICQDNGIAFIVDEVQTGGGTSGTFWAHEQWNLPTSPDIVTFSKKVLIGGYYYKDNFRINEPYRIYNTWMGEPTKLVVLEKVIEIIQRDGLVQKTKEVGQHLQNSLLQLASSHSNKVLNVRGMGTLCAFDMPDSTIRDKLINTAIANGLHIGGCGDLAVRFRPALIFEKKHVDVAIELLQQSLKQLK</sequence>
<dbReference type="EC" id="2.6.1.22" evidence="3"/>
<keyword evidence="6" id="KW-0808">Transferase</keyword>
<dbReference type="PIRSF" id="PIRSF000521">
    <property type="entry name" value="Transaminase_4ab_Lys_Orn"/>
    <property type="match status" value="1"/>
</dbReference>
<dbReference type="PANTHER" id="PTHR43206:SF1">
    <property type="entry name" value="4-AMINOBUTYRATE AMINOTRANSFERASE, MITOCHONDRIAL"/>
    <property type="match status" value="1"/>
</dbReference>
<name>A0AAD4N4U7_9BILA</name>
<comment type="cofactor">
    <cofactor evidence="1">
        <name>pyridoxal 5'-phosphate</name>
        <dbReference type="ChEBI" id="CHEBI:597326"/>
    </cofactor>
</comment>
<evidence type="ECO:0000256" key="2">
    <source>
        <dbReference type="ARBA" id="ARBA00008954"/>
    </source>
</evidence>
<keyword evidence="5 14" id="KW-0032">Aminotransferase</keyword>
<dbReference type="EMBL" id="JAKKPZ010000011">
    <property type="protein sequence ID" value="KAI1715565.1"/>
    <property type="molecule type" value="Genomic_DNA"/>
</dbReference>
<dbReference type="GO" id="GO:0005739">
    <property type="term" value="C:mitochondrion"/>
    <property type="evidence" value="ECO:0007669"/>
    <property type="project" value="TreeGrafter"/>
</dbReference>
<dbReference type="GO" id="GO:0047298">
    <property type="term" value="F:(S)-3-amino-2-methylpropionate transaminase activity"/>
    <property type="evidence" value="ECO:0007669"/>
    <property type="project" value="UniProtKB-EC"/>
</dbReference>
<evidence type="ECO:0000256" key="13">
    <source>
        <dbReference type="RuleBase" id="RU003560"/>
    </source>
</evidence>
<dbReference type="Gene3D" id="3.40.640.10">
    <property type="entry name" value="Type I PLP-dependent aspartate aminotransferase-like (Major domain)"/>
    <property type="match status" value="1"/>
</dbReference>
<dbReference type="SUPFAM" id="SSF53383">
    <property type="entry name" value="PLP-dependent transferases"/>
    <property type="match status" value="1"/>
</dbReference>
<evidence type="ECO:0000256" key="10">
    <source>
        <dbReference type="ARBA" id="ARBA00030857"/>
    </source>
</evidence>
<dbReference type="InterPro" id="IPR015421">
    <property type="entry name" value="PyrdxlP-dep_Trfase_major"/>
</dbReference>
<evidence type="ECO:0000313" key="15">
    <source>
        <dbReference type="Proteomes" id="UP001201812"/>
    </source>
</evidence>
<evidence type="ECO:0000256" key="8">
    <source>
        <dbReference type="ARBA" id="ARBA00029760"/>
    </source>
</evidence>
<dbReference type="AlphaFoldDB" id="A0AAD4N4U7"/>
<evidence type="ECO:0000256" key="11">
    <source>
        <dbReference type="ARBA" id="ARBA00031787"/>
    </source>
</evidence>
<evidence type="ECO:0000256" key="12">
    <source>
        <dbReference type="ARBA" id="ARBA00048021"/>
    </source>
</evidence>